<keyword evidence="3" id="KW-1185">Reference proteome</keyword>
<sequence length="549" mass="60693">MSADIHAFLSSPHVVSLLSRHPNRFSSSTAFYVPPEWASWWAWAGESQGLPSSTAGRHTDSHGVSEPTWLLILRYYARVREREQDSAWLLIPDDARSLVDAARRMQVSRVLDEPVLYLGTADGFAHRRAPSPVSSSEDRILGMSPKKAHEIIRMSAYISKLLSSSPVLADVKHVVDIGAGQAYLSRAIRDELGLHVLALDWSDVQSKGAARRETIGHKKRKKVPDDLTTGAAIGDVGEVIGVRKGSQTSEDGSKGSLTYKTLEIRSDSLLRAVDEWAEEMRANQESGSTSGESLPTLFVALHACGSLTLNLLRAFISRLQGNGAKRRWAPCAAVIVGCCYNLLEAGDFPLSRKVIELSRQPSAMHLTPNHLHLAAQTPGQWLRTKETLEAAKLAIRKVVWRALLQNILEKHDSWSVPIVPSNVDTYLDKTAIINGETPSLRRLGRLNDSAYSDWGTFVRRAQERLGVRLDPALCEKDAAMESRLEVFQALRCILGPVIESLILLDREEWLRDELKDTSMNVRLVNLFDQASGSARNIAIVITPQARSIG</sequence>
<dbReference type="InterPro" id="IPR052220">
    <property type="entry name" value="METTL25"/>
</dbReference>
<dbReference type="InterPro" id="IPR029063">
    <property type="entry name" value="SAM-dependent_MTases_sf"/>
</dbReference>
<dbReference type="Proteomes" id="UP000076727">
    <property type="component" value="Unassembled WGS sequence"/>
</dbReference>
<dbReference type="Pfam" id="PF13679">
    <property type="entry name" value="Methyltransf_32"/>
    <property type="match status" value="1"/>
</dbReference>
<dbReference type="EMBL" id="KV429080">
    <property type="protein sequence ID" value="KZT67082.1"/>
    <property type="molecule type" value="Genomic_DNA"/>
</dbReference>
<gene>
    <name evidence="2" type="ORF">DAEQUDRAFT_673865</name>
</gene>
<reference evidence="2 3" key="1">
    <citation type="journal article" date="2016" name="Mol. Biol. Evol.">
        <title>Comparative Genomics of Early-Diverging Mushroom-Forming Fungi Provides Insights into the Origins of Lignocellulose Decay Capabilities.</title>
        <authorList>
            <person name="Nagy L.G."/>
            <person name="Riley R."/>
            <person name="Tritt A."/>
            <person name="Adam C."/>
            <person name="Daum C."/>
            <person name="Floudas D."/>
            <person name="Sun H."/>
            <person name="Yadav J.S."/>
            <person name="Pangilinan J."/>
            <person name="Larsson K.H."/>
            <person name="Matsuura K."/>
            <person name="Barry K."/>
            <person name="Labutti K."/>
            <person name="Kuo R."/>
            <person name="Ohm R.A."/>
            <person name="Bhattacharya S.S."/>
            <person name="Shirouzu T."/>
            <person name="Yoshinaga Y."/>
            <person name="Martin F.M."/>
            <person name="Grigoriev I.V."/>
            <person name="Hibbett D.S."/>
        </authorList>
    </citation>
    <scope>NUCLEOTIDE SEQUENCE [LARGE SCALE GENOMIC DNA]</scope>
    <source>
        <strain evidence="2 3">L-15889</strain>
    </source>
</reference>
<accession>A0A165NKK8</accession>
<dbReference type="PANTHER" id="PTHR12496:SF0">
    <property type="entry name" value="METHYLTRANSFERASE DOMAIN-CONTAINING PROTEIN"/>
    <property type="match status" value="1"/>
</dbReference>
<dbReference type="SUPFAM" id="SSF53335">
    <property type="entry name" value="S-adenosyl-L-methionine-dependent methyltransferases"/>
    <property type="match status" value="1"/>
</dbReference>
<feature type="domain" description="Methyltransferase" evidence="1">
    <location>
        <begin position="146"/>
        <end position="344"/>
    </location>
</feature>
<evidence type="ECO:0000313" key="2">
    <source>
        <dbReference type="EMBL" id="KZT67082.1"/>
    </source>
</evidence>
<organism evidence="2 3">
    <name type="scientific">Daedalea quercina L-15889</name>
    <dbReference type="NCBI Taxonomy" id="1314783"/>
    <lineage>
        <taxon>Eukaryota</taxon>
        <taxon>Fungi</taxon>
        <taxon>Dikarya</taxon>
        <taxon>Basidiomycota</taxon>
        <taxon>Agaricomycotina</taxon>
        <taxon>Agaricomycetes</taxon>
        <taxon>Polyporales</taxon>
        <taxon>Fomitopsis</taxon>
    </lineage>
</organism>
<protein>
    <recommendedName>
        <fullName evidence="1">Methyltransferase domain-containing protein</fullName>
    </recommendedName>
</protein>
<dbReference type="STRING" id="1314783.A0A165NKK8"/>
<evidence type="ECO:0000313" key="3">
    <source>
        <dbReference type="Proteomes" id="UP000076727"/>
    </source>
</evidence>
<name>A0A165NKK8_9APHY</name>
<proteinExistence type="predicted"/>
<dbReference type="AlphaFoldDB" id="A0A165NKK8"/>
<dbReference type="PANTHER" id="PTHR12496">
    <property type="entry name" value="CGI-41 METHYLTRANSFERASE"/>
    <property type="match status" value="1"/>
</dbReference>
<evidence type="ECO:0000259" key="1">
    <source>
        <dbReference type="Pfam" id="PF13679"/>
    </source>
</evidence>
<dbReference type="InterPro" id="IPR025714">
    <property type="entry name" value="Methyltranfer_dom"/>
</dbReference>
<dbReference type="OrthoDB" id="10258156at2759"/>